<accession>A0A382N5Y2</accession>
<sequence length="28" mass="3265">MKLSDYLKDKTIANGLPAMAYTDEEFWI</sequence>
<dbReference type="EMBL" id="UINC01097339">
    <property type="protein sequence ID" value="SVC54961.1"/>
    <property type="molecule type" value="Genomic_DNA"/>
</dbReference>
<dbReference type="AlphaFoldDB" id="A0A382N5Y2"/>
<reference evidence="1" key="1">
    <citation type="submission" date="2018-05" db="EMBL/GenBank/DDBJ databases">
        <authorList>
            <person name="Lanie J.A."/>
            <person name="Ng W.-L."/>
            <person name="Kazmierczak K.M."/>
            <person name="Andrzejewski T.M."/>
            <person name="Davidsen T.M."/>
            <person name="Wayne K.J."/>
            <person name="Tettelin H."/>
            <person name="Glass J.I."/>
            <person name="Rusch D."/>
            <person name="Podicherti R."/>
            <person name="Tsui H.-C.T."/>
            <person name="Winkler M.E."/>
        </authorList>
    </citation>
    <scope>NUCLEOTIDE SEQUENCE</scope>
</reference>
<feature type="non-terminal residue" evidence="1">
    <location>
        <position position="28"/>
    </location>
</feature>
<gene>
    <name evidence="1" type="ORF">METZ01_LOCUS307815</name>
</gene>
<organism evidence="1">
    <name type="scientific">marine metagenome</name>
    <dbReference type="NCBI Taxonomy" id="408172"/>
    <lineage>
        <taxon>unclassified sequences</taxon>
        <taxon>metagenomes</taxon>
        <taxon>ecological metagenomes</taxon>
    </lineage>
</organism>
<evidence type="ECO:0000313" key="1">
    <source>
        <dbReference type="EMBL" id="SVC54961.1"/>
    </source>
</evidence>
<protein>
    <submittedName>
        <fullName evidence="1">Uncharacterized protein</fullName>
    </submittedName>
</protein>
<proteinExistence type="predicted"/>
<name>A0A382N5Y2_9ZZZZ</name>